<sequence>MAPLPDDCWNAWTPEMLAVRLSGLDATWYVAGGWALDLWLGQKTRDHEDLEFVVRPAEAPLAAAHLDDLTFYTARQGALTEARLDQPIPEDVWQMWGADLAAGCWRVDMMIERGTPTTWAYKRAPEVTVPRSLAVRVGAGGIPILAPHLVLLFKARHCRPKDDADFQRFVPILDAKDRADLRDLLVRLHPDHKWIAAL</sequence>
<dbReference type="EMBL" id="JABCJD010000002">
    <property type="protein sequence ID" value="NVO26941.1"/>
    <property type="molecule type" value="Genomic_DNA"/>
</dbReference>
<evidence type="ECO:0000313" key="2">
    <source>
        <dbReference type="Proteomes" id="UP000523601"/>
    </source>
</evidence>
<reference evidence="1 2" key="1">
    <citation type="submission" date="2020-04" db="EMBL/GenBank/DDBJ databases">
        <title>Donghicola sp., a member of the Rhodobacteraceae family isolated from mangrove forest in Thailand.</title>
        <authorList>
            <person name="Charoenyingcharoen P."/>
            <person name="Yukphan P."/>
        </authorList>
    </citation>
    <scope>NUCLEOTIDE SEQUENCE [LARGE SCALE GENOMIC DNA]</scope>
    <source>
        <strain evidence="1 2">C2-DW-16</strain>
    </source>
</reference>
<keyword evidence="2" id="KW-1185">Reference proteome</keyword>
<proteinExistence type="predicted"/>
<dbReference type="SUPFAM" id="SSF81301">
    <property type="entry name" value="Nucleotidyltransferase"/>
    <property type="match status" value="1"/>
</dbReference>
<gene>
    <name evidence="1" type="ORF">HJ526_05890</name>
</gene>
<dbReference type="InterPro" id="IPR043519">
    <property type="entry name" value="NT_sf"/>
</dbReference>
<accession>A0ABX2PCU8</accession>
<dbReference type="Pfam" id="PF10706">
    <property type="entry name" value="Aminoglyc_resit"/>
    <property type="match status" value="1"/>
</dbReference>
<protein>
    <submittedName>
        <fullName evidence="1">Amino acid transporter</fullName>
    </submittedName>
</protein>
<dbReference type="Gene3D" id="3.30.460.40">
    <property type="match status" value="1"/>
</dbReference>
<organism evidence="1 2">
    <name type="scientific">Donghicola mangrovi</name>
    <dbReference type="NCBI Taxonomy" id="2729614"/>
    <lineage>
        <taxon>Bacteria</taxon>
        <taxon>Pseudomonadati</taxon>
        <taxon>Pseudomonadota</taxon>
        <taxon>Alphaproteobacteria</taxon>
        <taxon>Rhodobacterales</taxon>
        <taxon>Roseobacteraceae</taxon>
        <taxon>Donghicola</taxon>
    </lineage>
</organism>
<name>A0ABX2PCU8_9RHOB</name>
<comment type="caution">
    <text evidence="1">The sequence shown here is derived from an EMBL/GenBank/DDBJ whole genome shotgun (WGS) entry which is preliminary data.</text>
</comment>
<evidence type="ECO:0000313" key="1">
    <source>
        <dbReference type="EMBL" id="NVO26941.1"/>
    </source>
</evidence>
<dbReference type="Proteomes" id="UP000523601">
    <property type="component" value="Unassembled WGS sequence"/>
</dbReference>
<dbReference type="RefSeq" id="WP_176853350.1">
    <property type="nucleotide sequence ID" value="NZ_JABCJD010000002.1"/>
</dbReference>
<dbReference type="InterPro" id="IPR019646">
    <property type="entry name" value="Aminoglyc_AdlTrfase"/>
</dbReference>